<sequence length="652" mass="71404">MSDILENLTPLLSTPPTRGRRIFKFAGVFLLIVAVFIAVVFGASAAYVSIYQDEVYPGVSVGSYHLGGSTGAEVKKFIEDLNDRLAKEGVAFDAHTARADMSFKINTVSDSDTVAEILAFDGDSLVDLSLGVGRAGAWYEKLFYPLFLRFKKVVLVAPVVINDLSATEILRDNLKKLSDDPRDAGVVFHDWPTGQMEIIPEMAGQNFDIPVIINQIKTDLGQLRFNTIKLEAKYFDPAITLKDAQAVAPRVSEILNYGNLSLNYIAPQTKARREWVITATQMGEWLRLKKDASGVIIFSLDSGKMGEYLEQQRQDVDVPARDAKFVMENDKVKEFQASAVGLRIDLEKTYTDLAKAFEERNYHPASLSKTVGLTVAVAEPKVQMASLNDLGIEGVIGVGVSSFVGSHTNRIKNIANAVKLLNGILIKPGEDFSTNKYSSPYTEENGYLPELVIKGNEIKAEVGGGMCQIGTTMFRMAMNSGMDITQRRNHSLVVSYYADPVNGNPGTDATLYEPSLDLKFLNDTGGYLLLQAEADYKKMELVFTLWGKLDGRKGWYTHPIVSKWISPGAKQITYTENLKPGVETCQGAYKGAVASFEYSRITPAGEKIDRVFESFYRALPQICLVGATSSTTIGVSGGSSPATVLSTEPAVE</sequence>
<dbReference type="PANTHER" id="PTHR35788:SF1">
    <property type="entry name" value="EXPORTED PROTEIN"/>
    <property type="match status" value="1"/>
</dbReference>
<feature type="domain" description="YoaR-like putative peptidoglycan binding" evidence="2">
    <location>
        <begin position="287"/>
        <end position="360"/>
    </location>
</feature>
<proteinExistence type="predicted"/>
<dbReference type="InterPro" id="IPR038054">
    <property type="entry name" value="LD_TPept-like_central_sf"/>
</dbReference>
<dbReference type="STRING" id="1798704.A3J93_01535"/>
<keyword evidence="1" id="KW-1133">Transmembrane helix</keyword>
<organism evidence="3 4">
    <name type="scientific">Candidatus Magasanikbacteria bacterium RIFOXYC2_FULL_42_28</name>
    <dbReference type="NCBI Taxonomy" id="1798704"/>
    <lineage>
        <taxon>Bacteria</taxon>
        <taxon>Candidatus Magasanikiibacteriota</taxon>
    </lineage>
</organism>
<dbReference type="EMBL" id="MFQZ01000001">
    <property type="protein sequence ID" value="OGH88755.1"/>
    <property type="molecule type" value="Genomic_DNA"/>
</dbReference>
<evidence type="ECO:0000256" key="1">
    <source>
        <dbReference type="SAM" id="Phobius"/>
    </source>
</evidence>
<keyword evidence="1" id="KW-0812">Transmembrane</keyword>
<dbReference type="InterPro" id="IPR007391">
    <property type="entry name" value="Vancomycin_resist_VanW"/>
</dbReference>
<protein>
    <recommendedName>
        <fullName evidence="2">YoaR-like putative peptidoglycan binding domain-containing protein</fullName>
    </recommendedName>
</protein>
<dbReference type="Pfam" id="PF12229">
    <property type="entry name" value="PG_binding_4"/>
    <property type="match status" value="1"/>
</dbReference>
<accession>A0A1F6NXW7</accession>
<evidence type="ECO:0000313" key="4">
    <source>
        <dbReference type="Proteomes" id="UP000177907"/>
    </source>
</evidence>
<name>A0A1F6NXW7_9BACT</name>
<feature type="transmembrane region" description="Helical" evidence="1">
    <location>
        <begin position="28"/>
        <end position="50"/>
    </location>
</feature>
<dbReference type="InterPro" id="IPR022029">
    <property type="entry name" value="YoaR-like_PG-bd"/>
</dbReference>
<keyword evidence="1" id="KW-0472">Membrane</keyword>
<dbReference type="PANTHER" id="PTHR35788">
    <property type="entry name" value="EXPORTED PROTEIN-RELATED"/>
    <property type="match status" value="1"/>
</dbReference>
<reference evidence="3 4" key="1">
    <citation type="journal article" date="2016" name="Nat. Commun.">
        <title>Thousands of microbial genomes shed light on interconnected biogeochemical processes in an aquifer system.</title>
        <authorList>
            <person name="Anantharaman K."/>
            <person name="Brown C.T."/>
            <person name="Hug L.A."/>
            <person name="Sharon I."/>
            <person name="Castelle C.J."/>
            <person name="Probst A.J."/>
            <person name="Thomas B.C."/>
            <person name="Singh A."/>
            <person name="Wilkins M.J."/>
            <person name="Karaoz U."/>
            <person name="Brodie E.L."/>
            <person name="Williams K.H."/>
            <person name="Hubbard S.S."/>
            <person name="Banfield J.F."/>
        </authorList>
    </citation>
    <scope>NUCLEOTIDE SEQUENCE [LARGE SCALE GENOMIC DNA]</scope>
</reference>
<gene>
    <name evidence="3" type="ORF">A3J93_01535</name>
</gene>
<evidence type="ECO:0000313" key="3">
    <source>
        <dbReference type="EMBL" id="OGH88755.1"/>
    </source>
</evidence>
<dbReference type="Pfam" id="PF04294">
    <property type="entry name" value="VanW"/>
    <property type="match status" value="1"/>
</dbReference>
<evidence type="ECO:0000259" key="2">
    <source>
        <dbReference type="Pfam" id="PF12229"/>
    </source>
</evidence>
<dbReference type="InterPro" id="IPR052913">
    <property type="entry name" value="Glycopeptide_resist_protein"/>
</dbReference>
<comment type="caution">
    <text evidence="3">The sequence shown here is derived from an EMBL/GenBank/DDBJ whole genome shotgun (WGS) entry which is preliminary data.</text>
</comment>
<dbReference type="Gene3D" id="3.10.20.800">
    <property type="match status" value="1"/>
</dbReference>
<dbReference type="Proteomes" id="UP000177907">
    <property type="component" value="Unassembled WGS sequence"/>
</dbReference>
<dbReference type="AlphaFoldDB" id="A0A1F6NXW7"/>